<dbReference type="InterPro" id="IPR029033">
    <property type="entry name" value="His_PPase_superfam"/>
</dbReference>
<accession>A0A5C2SG25</accession>
<dbReference type="Proteomes" id="UP000313359">
    <property type="component" value="Unassembled WGS sequence"/>
</dbReference>
<keyword evidence="3" id="KW-1185">Reference proteome</keyword>
<dbReference type="PANTHER" id="PTHR48100">
    <property type="entry name" value="BROAD-SPECIFICITY PHOSPHATASE YOR283W-RELATED"/>
    <property type="match status" value="1"/>
</dbReference>
<dbReference type="CDD" id="cd07067">
    <property type="entry name" value="HP_PGM_like"/>
    <property type="match status" value="1"/>
</dbReference>
<dbReference type="InterPro" id="IPR013078">
    <property type="entry name" value="His_Pase_superF_clade-1"/>
</dbReference>
<dbReference type="SUPFAM" id="SSF53254">
    <property type="entry name" value="Phosphoglycerate mutase-like"/>
    <property type="match status" value="1"/>
</dbReference>
<feature type="non-terminal residue" evidence="2">
    <location>
        <position position="1"/>
    </location>
</feature>
<dbReference type="Pfam" id="PF00300">
    <property type="entry name" value="His_Phos_1"/>
    <property type="match status" value="1"/>
</dbReference>
<dbReference type="OrthoDB" id="496981at2759"/>
<dbReference type="InterPro" id="IPR050275">
    <property type="entry name" value="PGM_Phosphatase"/>
</dbReference>
<evidence type="ECO:0000256" key="1">
    <source>
        <dbReference type="SAM" id="Phobius"/>
    </source>
</evidence>
<name>A0A5C2SG25_9APHY</name>
<keyword evidence="1" id="KW-1133">Transmembrane helix</keyword>
<proteinExistence type="predicted"/>
<dbReference type="GO" id="GO:0016791">
    <property type="term" value="F:phosphatase activity"/>
    <property type="evidence" value="ECO:0007669"/>
    <property type="project" value="TreeGrafter"/>
</dbReference>
<reference evidence="2" key="1">
    <citation type="journal article" date="2018" name="Genome Biol. Evol.">
        <title>Genomics and development of Lentinus tigrinus, a white-rot wood-decaying mushroom with dimorphic fruiting bodies.</title>
        <authorList>
            <person name="Wu B."/>
            <person name="Xu Z."/>
            <person name="Knudson A."/>
            <person name="Carlson A."/>
            <person name="Chen N."/>
            <person name="Kovaka S."/>
            <person name="LaButti K."/>
            <person name="Lipzen A."/>
            <person name="Pennachio C."/>
            <person name="Riley R."/>
            <person name="Schakwitz W."/>
            <person name="Umezawa K."/>
            <person name="Ohm R.A."/>
            <person name="Grigoriev I.V."/>
            <person name="Nagy L.G."/>
            <person name="Gibbons J."/>
            <person name="Hibbett D."/>
        </authorList>
    </citation>
    <scope>NUCLEOTIDE SEQUENCE [LARGE SCALE GENOMIC DNA]</scope>
    <source>
        <strain evidence="2">ALCF2SS1-6</strain>
    </source>
</reference>
<feature type="transmembrane region" description="Helical" evidence="1">
    <location>
        <begin position="12"/>
        <end position="31"/>
    </location>
</feature>
<dbReference type="Gene3D" id="3.40.50.1240">
    <property type="entry name" value="Phosphoglycerate mutase-like"/>
    <property type="match status" value="1"/>
</dbReference>
<dbReference type="PANTHER" id="PTHR48100:SF1">
    <property type="entry name" value="HISTIDINE PHOSPHATASE FAMILY PROTEIN-RELATED"/>
    <property type="match status" value="1"/>
</dbReference>
<gene>
    <name evidence="2" type="ORF">L227DRAFT_573280</name>
</gene>
<dbReference type="SMART" id="SM00855">
    <property type="entry name" value="PGAM"/>
    <property type="match status" value="1"/>
</dbReference>
<evidence type="ECO:0000313" key="3">
    <source>
        <dbReference type="Proteomes" id="UP000313359"/>
    </source>
</evidence>
<dbReference type="GO" id="GO:0005737">
    <property type="term" value="C:cytoplasm"/>
    <property type="evidence" value="ECO:0007669"/>
    <property type="project" value="TreeGrafter"/>
</dbReference>
<evidence type="ECO:0000313" key="2">
    <source>
        <dbReference type="EMBL" id="RPD62745.1"/>
    </source>
</evidence>
<dbReference type="AlphaFoldDB" id="A0A5C2SG25"/>
<protein>
    <submittedName>
        <fullName evidence="2">Phosphoglycerate mutase-like protein</fullName>
    </submittedName>
</protein>
<keyword evidence="1" id="KW-0812">Transmembrane</keyword>
<dbReference type="EMBL" id="ML122258">
    <property type="protein sequence ID" value="RPD62745.1"/>
    <property type="molecule type" value="Genomic_DNA"/>
</dbReference>
<organism evidence="2 3">
    <name type="scientific">Lentinus tigrinus ALCF2SS1-6</name>
    <dbReference type="NCBI Taxonomy" id="1328759"/>
    <lineage>
        <taxon>Eukaryota</taxon>
        <taxon>Fungi</taxon>
        <taxon>Dikarya</taxon>
        <taxon>Basidiomycota</taxon>
        <taxon>Agaricomycotina</taxon>
        <taxon>Agaricomycetes</taxon>
        <taxon>Polyporales</taxon>
        <taxon>Polyporaceae</taxon>
        <taxon>Lentinus</taxon>
    </lineage>
</organism>
<keyword evidence="1" id="KW-0472">Membrane</keyword>
<sequence>MRTSIRGCRFRYIWFLPIVLLVIYLLPIHIYNTSMSAHTKREYSIVTGFFAQDHPDADAEAIGALPPRFGLLDDSPDRWEKFKARIDALNAAASPGSQYKVFFFSRHGQGFHNVAEAKYGTEVWDDHWSKLNGDGELVWGPDPDLTQLGIDQAKAAREAWATERAFGIPLPERHYASPLQRALRTFHETFVGAEFLDGIAPPPPCTILEYLREESGEHTCDKRSPRSVIAEKFPSSIYDFEEGFSEEDTFWNADEREIKAHVTVRARQVFDRIFSSDKETYICISAHSGIINGFLRAMHNPRPQYGLVTGGVLPLVIQAVDIRLH</sequence>